<dbReference type="EMBL" id="LR797297">
    <property type="protein sequence ID" value="CAB4200130.1"/>
    <property type="molecule type" value="Genomic_DNA"/>
</dbReference>
<evidence type="ECO:0000313" key="2">
    <source>
        <dbReference type="EMBL" id="CAB4171233.1"/>
    </source>
</evidence>
<dbReference type="EMBL" id="LR798381">
    <property type="protein sequence ID" value="CAB5227913.1"/>
    <property type="molecule type" value="Genomic_DNA"/>
</dbReference>
<evidence type="ECO:0000313" key="3">
    <source>
        <dbReference type="EMBL" id="CAB4182753.1"/>
    </source>
</evidence>
<dbReference type="EMBL" id="LR796310">
    <property type="protein sequence ID" value="CAB4136332.1"/>
    <property type="molecule type" value="Genomic_DNA"/>
</dbReference>
<dbReference type="EMBL" id="LR797034">
    <property type="protein sequence ID" value="CAB4182753.1"/>
    <property type="molecule type" value="Genomic_DNA"/>
</dbReference>
<evidence type="ECO:0000313" key="5">
    <source>
        <dbReference type="EMBL" id="CAB4213514.1"/>
    </source>
</evidence>
<evidence type="ECO:0000313" key="1">
    <source>
        <dbReference type="EMBL" id="CAB4136332.1"/>
    </source>
</evidence>
<evidence type="ECO:0000313" key="6">
    <source>
        <dbReference type="EMBL" id="CAB5227913.1"/>
    </source>
</evidence>
<gene>
    <name evidence="3" type="ORF">UFOVP1094_22</name>
    <name evidence="4" type="ORF">UFOVP1342_22</name>
    <name evidence="5" type="ORF">UFOVP1450_36</name>
    <name evidence="6" type="ORF">UFOVP1539_10</name>
    <name evidence="1" type="ORF">UFOVP297_53</name>
    <name evidence="2" type="ORF">UFOVP917_20</name>
</gene>
<sequence>MSNVAKGIHTLCELMQSTDCSELVMEVGVNGGATDGARFLVHVIRQCPEEVEEEGEE</sequence>
<organism evidence="2">
    <name type="scientific">uncultured Caudovirales phage</name>
    <dbReference type="NCBI Taxonomy" id="2100421"/>
    <lineage>
        <taxon>Viruses</taxon>
        <taxon>Duplodnaviria</taxon>
        <taxon>Heunggongvirae</taxon>
        <taxon>Uroviricota</taxon>
        <taxon>Caudoviricetes</taxon>
        <taxon>Peduoviridae</taxon>
        <taxon>Maltschvirus</taxon>
        <taxon>Maltschvirus maltsch</taxon>
    </lineage>
</organism>
<dbReference type="EMBL" id="LR796863">
    <property type="protein sequence ID" value="CAB4171233.1"/>
    <property type="molecule type" value="Genomic_DNA"/>
</dbReference>
<dbReference type="EMBL" id="LR797400">
    <property type="protein sequence ID" value="CAB4213514.1"/>
    <property type="molecule type" value="Genomic_DNA"/>
</dbReference>
<reference evidence="2" key="1">
    <citation type="submission" date="2020-05" db="EMBL/GenBank/DDBJ databases">
        <authorList>
            <person name="Chiriac C."/>
            <person name="Salcher M."/>
            <person name="Ghai R."/>
            <person name="Kavagutti S V."/>
        </authorList>
    </citation>
    <scope>NUCLEOTIDE SEQUENCE</scope>
</reference>
<accession>A0A6J5PIE4</accession>
<protein>
    <submittedName>
        <fullName evidence="2">Uncharacterized protein</fullName>
    </submittedName>
</protein>
<proteinExistence type="predicted"/>
<evidence type="ECO:0000313" key="4">
    <source>
        <dbReference type="EMBL" id="CAB4200130.1"/>
    </source>
</evidence>
<name>A0A6J5PIE4_9CAUD</name>